<dbReference type="SUPFAM" id="SSF88723">
    <property type="entry name" value="PIN domain-like"/>
    <property type="match status" value="1"/>
</dbReference>
<dbReference type="Pfam" id="PF13470">
    <property type="entry name" value="PIN_3"/>
    <property type="match status" value="1"/>
</dbReference>
<dbReference type="PANTHER" id="PTHR34610">
    <property type="entry name" value="SSL7007 PROTEIN"/>
    <property type="match status" value="1"/>
</dbReference>
<reference evidence="2 3" key="1">
    <citation type="submission" date="2019-12" db="EMBL/GenBank/DDBJ databases">
        <title>Microbes associate with the intestines of laboratory mice.</title>
        <authorList>
            <person name="Navarre W."/>
            <person name="Wong E."/>
        </authorList>
    </citation>
    <scope>NUCLEOTIDE SEQUENCE [LARGE SCALE GENOMIC DNA]</scope>
    <source>
        <strain evidence="2 3">NM82_D38</strain>
    </source>
</reference>
<evidence type="ECO:0000313" key="2">
    <source>
        <dbReference type="EMBL" id="MVX55873.1"/>
    </source>
</evidence>
<organism evidence="2 3">
    <name type="scientific">Parasutterella muris</name>
    <dbReference type="NCBI Taxonomy" id="2565572"/>
    <lineage>
        <taxon>Bacteria</taxon>
        <taxon>Pseudomonadati</taxon>
        <taxon>Pseudomonadota</taxon>
        <taxon>Betaproteobacteria</taxon>
        <taxon>Burkholderiales</taxon>
        <taxon>Sutterellaceae</taxon>
        <taxon>Parasutterella</taxon>
    </lineage>
</organism>
<dbReference type="Proteomes" id="UP000472580">
    <property type="component" value="Unassembled WGS sequence"/>
</dbReference>
<dbReference type="EMBL" id="WSRP01000003">
    <property type="protein sequence ID" value="MVX55873.1"/>
    <property type="molecule type" value="Genomic_DNA"/>
</dbReference>
<dbReference type="InterPro" id="IPR002716">
    <property type="entry name" value="PIN_dom"/>
</dbReference>
<proteinExistence type="predicted"/>
<evidence type="ECO:0000259" key="1">
    <source>
        <dbReference type="Pfam" id="PF13470"/>
    </source>
</evidence>
<dbReference type="OrthoDB" id="9802272at2"/>
<accession>A0A6L6YGF1</accession>
<name>A0A6L6YGF1_9BURK</name>
<dbReference type="CDD" id="cd09854">
    <property type="entry name" value="PIN_VapC-like"/>
    <property type="match status" value="1"/>
</dbReference>
<gene>
    <name evidence="2" type="ORF">E5987_01455</name>
</gene>
<dbReference type="NCBIfam" id="TIGR00305">
    <property type="entry name" value="putative toxin-antitoxin system toxin component, PIN family"/>
    <property type="match status" value="1"/>
</dbReference>
<dbReference type="InterPro" id="IPR029060">
    <property type="entry name" value="PIN-like_dom_sf"/>
</dbReference>
<evidence type="ECO:0000313" key="3">
    <source>
        <dbReference type="Proteomes" id="UP000472580"/>
    </source>
</evidence>
<dbReference type="PANTHER" id="PTHR34610:SF3">
    <property type="entry name" value="SSL7007 PROTEIN"/>
    <property type="match status" value="1"/>
</dbReference>
<keyword evidence="3" id="KW-1185">Reference proteome</keyword>
<feature type="domain" description="PIN" evidence="1">
    <location>
        <begin position="4"/>
        <end position="111"/>
    </location>
</feature>
<dbReference type="AlphaFoldDB" id="A0A6L6YGF1"/>
<sequence>MQTVIFDTNLLLDFFVFRDKTTAPLWEAACAGQFRTVTTQEAIDEFKDVLTRPAFNLTQKAQEEALKDFLSVAENVAVTTEAQARCRDPLDQKFIDLAVSEAPAVLITKDKLVLRCAKRIKKTGAVICSPSTALLNPDLVKTPQPSPLSDSVQR</sequence>
<comment type="caution">
    <text evidence="2">The sequence shown here is derived from an EMBL/GenBank/DDBJ whole genome shotgun (WGS) entry which is preliminary data.</text>
</comment>
<dbReference type="RefSeq" id="WP_160334308.1">
    <property type="nucleotide sequence ID" value="NZ_WSRP01000003.1"/>
</dbReference>
<protein>
    <submittedName>
        <fullName evidence="2">Putative toxin-antitoxin system toxin component, PIN family</fullName>
    </submittedName>
</protein>
<dbReference type="InterPro" id="IPR002850">
    <property type="entry name" value="PIN_toxin-like"/>
</dbReference>